<dbReference type="GeneID" id="97547140"/>
<dbReference type="InterPro" id="IPR024934">
    <property type="entry name" value="Rubredoxin-like_dom"/>
</dbReference>
<evidence type="ECO:0000313" key="8">
    <source>
        <dbReference type="EMBL" id="PWR71240.1"/>
    </source>
</evidence>
<dbReference type="CDD" id="cd00730">
    <property type="entry name" value="rubredoxin"/>
    <property type="match status" value="1"/>
</dbReference>
<keyword evidence="9" id="KW-1185">Reference proteome</keyword>
<evidence type="ECO:0000313" key="9">
    <source>
        <dbReference type="Proteomes" id="UP000245657"/>
    </source>
</evidence>
<accession>A0A2V2MYA2</accession>
<dbReference type="OrthoDB" id="371635at2157"/>
<dbReference type="PROSITE" id="PS00202">
    <property type="entry name" value="RUBREDOXIN"/>
    <property type="match status" value="1"/>
</dbReference>
<dbReference type="Gene3D" id="2.20.28.10">
    <property type="match status" value="1"/>
</dbReference>
<evidence type="ECO:0000256" key="3">
    <source>
        <dbReference type="ARBA" id="ARBA00022723"/>
    </source>
</evidence>
<dbReference type="RefSeq" id="WP_109968858.1">
    <property type="nucleotide sequence ID" value="NZ_CP176093.1"/>
</dbReference>
<keyword evidence="3 6" id="KW-0479">Metal-binding</keyword>
<gene>
    <name evidence="8" type="ORF">DK846_10245</name>
</gene>
<protein>
    <recommendedName>
        <fullName evidence="6">Rubredoxin</fullName>
    </recommendedName>
</protein>
<dbReference type="AlphaFoldDB" id="A0A2V2MYA2"/>
<comment type="similarity">
    <text evidence="6">Belongs to the rubredoxin family.</text>
</comment>
<proteinExistence type="inferred from homology"/>
<evidence type="ECO:0000256" key="4">
    <source>
        <dbReference type="ARBA" id="ARBA00022982"/>
    </source>
</evidence>
<organism evidence="8 9">
    <name type="scientific">Methanospirillum lacunae</name>
    <dbReference type="NCBI Taxonomy" id="668570"/>
    <lineage>
        <taxon>Archaea</taxon>
        <taxon>Methanobacteriati</taxon>
        <taxon>Methanobacteriota</taxon>
        <taxon>Stenosarchaea group</taxon>
        <taxon>Methanomicrobia</taxon>
        <taxon>Methanomicrobiales</taxon>
        <taxon>Methanospirillaceae</taxon>
        <taxon>Methanospirillum</taxon>
    </lineage>
</organism>
<dbReference type="EMBL" id="QGMY01000008">
    <property type="protein sequence ID" value="PWR71240.1"/>
    <property type="molecule type" value="Genomic_DNA"/>
</dbReference>
<evidence type="ECO:0000256" key="6">
    <source>
        <dbReference type="RuleBase" id="RU003820"/>
    </source>
</evidence>
<comment type="function">
    <text evidence="1">Rubredoxin is a small nonheme, iron protein lacking acid-labile sulfide. Its single Fe, chelated to 4 Cys, functions as an electron acceptor and may also stabilize the conformation of the molecule.</text>
</comment>
<evidence type="ECO:0000256" key="2">
    <source>
        <dbReference type="ARBA" id="ARBA00022448"/>
    </source>
</evidence>
<name>A0A2V2MYA2_9EURY</name>
<dbReference type="GO" id="GO:0009055">
    <property type="term" value="F:electron transfer activity"/>
    <property type="evidence" value="ECO:0007669"/>
    <property type="project" value="TreeGrafter"/>
</dbReference>
<keyword evidence="2" id="KW-0813">Transport</keyword>
<dbReference type="GO" id="GO:0005506">
    <property type="term" value="F:iron ion binding"/>
    <property type="evidence" value="ECO:0007669"/>
    <property type="project" value="UniProtKB-UniRule"/>
</dbReference>
<dbReference type="PROSITE" id="PS50903">
    <property type="entry name" value="RUBREDOXIN_LIKE"/>
    <property type="match status" value="1"/>
</dbReference>
<feature type="domain" description="Rubredoxin-like" evidence="7">
    <location>
        <begin position="1"/>
        <end position="52"/>
    </location>
</feature>
<dbReference type="InterPro" id="IPR018527">
    <property type="entry name" value="Rubredoxin_Fe_BS"/>
</dbReference>
<dbReference type="InterPro" id="IPR024935">
    <property type="entry name" value="Rubredoxin_dom"/>
</dbReference>
<comment type="cofactor">
    <cofactor evidence="6">
        <name>Fe(3+)</name>
        <dbReference type="ChEBI" id="CHEBI:29034"/>
    </cofactor>
</comment>
<dbReference type="GO" id="GO:0043448">
    <property type="term" value="P:alkane catabolic process"/>
    <property type="evidence" value="ECO:0007669"/>
    <property type="project" value="TreeGrafter"/>
</dbReference>
<dbReference type="PANTHER" id="PTHR47627">
    <property type="entry name" value="RUBREDOXIN"/>
    <property type="match status" value="1"/>
</dbReference>
<dbReference type="SUPFAM" id="SSF57802">
    <property type="entry name" value="Rubredoxin-like"/>
    <property type="match status" value="1"/>
</dbReference>
<dbReference type="Proteomes" id="UP000245657">
    <property type="component" value="Unassembled WGS sequence"/>
</dbReference>
<dbReference type="InterPro" id="IPR050526">
    <property type="entry name" value="Rubredoxin_ET"/>
</dbReference>
<dbReference type="PRINTS" id="PR00163">
    <property type="entry name" value="RUBREDOXIN"/>
</dbReference>
<reference evidence="8 9" key="1">
    <citation type="submission" date="2018-05" db="EMBL/GenBank/DDBJ databases">
        <title>Draft genome of Methanospirillum lacunae Ki8-1.</title>
        <authorList>
            <person name="Dueholm M.S."/>
            <person name="Nielsen P.H."/>
            <person name="Bakmann L.F."/>
            <person name="Otzen D.E."/>
        </authorList>
    </citation>
    <scope>NUCLEOTIDE SEQUENCE [LARGE SCALE GENOMIC DNA]</scope>
    <source>
        <strain evidence="8 9">Ki8-1</strain>
    </source>
</reference>
<dbReference type="Pfam" id="PF00301">
    <property type="entry name" value="Rubredoxin"/>
    <property type="match status" value="1"/>
</dbReference>
<comment type="caution">
    <text evidence="8">The sequence shown here is derived from an EMBL/GenBank/DDBJ whole genome shotgun (WGS) entry which is preliminary data.</text>
</comment>
<keyword evidence="4 6" id="KW-0249">Electron transport</keyword>
<evidence type="ECO:0000256" key="1">
    <source>
        <dbReference type="ARBA" id="ARBA00002360"/>
    </source>
</evidence>
<evidence type="ECO:0000256" key="5">
    <source>
        <dbReference type="ARBA" id="ARBA00023004"/>
    </source>
</evidence>
<dbReference type="PANTHER" id="PTHR47627:SF1">
    <property type="entry name" value="RUBREDOXIN-1-RELATED"/>
    <property type="match status" value="1"/>
</dbReference>
<evidence type="ECO:0000259" key="7">
    <source>
        <dbReference type="PROSITE" id="PS50903"/>
    </source>
</evidence>
<sequence length="52" mass="5961">MALWVCTKCGYVYNEEFGDEAHNIPKKTPFENIDSSWVCPRCGVGKSFFVKQ</sequence>
<keyword evidence="5 6" id="KW-0408">Iron</keyword>